<proteinExistence type="predicted"/>
<name>X0T0C1_9ZZZZ</name>
<evidence type="ECO:0000256" key="1">
    <source>
        <dbReference type="SAM" id="Coils"/>
    </source>
</evidence>
<organism evidence="2">
    <name type="scientific">marine sediment metagenome</name>
    <dbReference type="NCBI Taxonomy" id="412755"/>
    <lineage>
        <taxon>unclassified sequences</taxon>
        <taxon>metagenomes</taxon>
        <taxon>ecological metagenomes</taxon>
    </lineage>
</organism>
<protein>
    <submittedName>
        <fullName evidence="2">Uncharacterized protein</fullName>
    </submittedName>
</protein>
<dbReference type="AlphaFoldDB" id="X0T0C1"/>
<accession>X0T0C1</accession>
<keyword evidence="1" id="KW-0175">Coiled coil</keyword>
<evidence type="ECO:0000313" key="2">
    <source>
        <dbReference type="EMBL" id="GAF69475.1"/>
    </source>
</evidence>
<feature type="non-terminal residue" evidence="2">
    <location>
        <position position="124"/>
    </location>
</feature>
<sequence>MTDDKLIGQKEAIEKRLKELKERARHSKLEKPISKVRALEEEKREAKREFRKKEKLSDASKEIDKNLKNAIQAKISSMKSAYFGKTPDELLVDNRFSIGAKATYALLDKFSQKAKGIPIPVAET</sequence>
<feature type="coiled-coil region" evidence="1">
    <location>
        <begin position="3"/>
        <end position="73"/>
    </location>
</feature>
<reference evidence="2" key="1">
    <citation type="journal article" date="2014" name="Front. Microbiol.">
        <title>High frequency of phylogenetically diverse reductive dehalogenase-homologous genes in deep subseafloor sedimentary metagenomes.</title>
        <authorList>
            <person name="Kawai M."/>
            <person name="Futagami T."/>
            <person name="Toyoda A."/>
            <person name="Takaki Y."/>
            <person name="Nishi S."/>
            <person name="Hori S."/>
            <person name="Arai W."/>
            <person name="Tsubouchi T."/>
            <person name="Morono Y."/>
            <person name="Uchiyama I."/>
            <person name="Ito T."/>
            <person name="Fujiyama A."/>
            <person name="Inagaki F."/>
            <person name="Takami H."/>
        </authorList>
    </citation>
    <scope>NUCLEOTIDE SEQUENCE</scope>
    <source>
        <strain evidence="2">Expedition CK06-06</strain>
    </source>
</reference>
<gene>
    <name evidence="2" type="ORF">S01H1_02575</name>
</gene>
<dbReference type="EMBL" id="BARS01001269">
    <property type="protein sequence ID" value="GAF69475.1"/>
    <property type="molecule type" value="Genomic_DNA"/>
</dbReference>
<comment type="caution">
    <text evidence="2">The sequence shown here is derived from an EMBL/GenBank/DDBJ whole genome shotgun (WGS) entry which is preliminary data.</text>
</comment>